<proteinExistence type="predicted"/>
<sequence length="58" mass="5964">MSLTGVVGYLAGHPVAATRPPAAPKPQVSQYVTEAVARLVGEIHSAGLAPVSRWAIIT</sequence>
<dbReference type="Proteomes" id="UP000292564">
    <property type="component" value="Unassembled WGS sequence"/>
</dbReference>
<protein>
    <submittedName>
        <fullName evidence="1">Uncharacterized protein</fullName>
    </submittedName>
</protein>
<evidence type="ECO:0000313" key="2">
    <source>
        <dbReference type="Proteomes" id="UP000292564"/>
    </source>
</evidence>
<organism evidence="1 2">
    <name type="scientific">Krasilnikovia cinnamomea</name>
    <dbReference type="NCBI Taxonomy" id="349313"/>
    <lineage>
        <taxon>Bacteria</taxon>
        <taxon>Bacillati</taxon>
        <taxon>Actinomycetota</taxon>
        <taxon>Actinomycetes</taxon>
        <taxon>Micromonosporales</taxon>
        <taxon>Micromonosporaceae</taxon>
        <taxon>Krasilnikovia</taxon>
    </lineage>
</organism>
<comment type="caution">
    <text evidence="1">The sequence shown here is derived from an EMBL/GenBank/DDBJ whole genome shotgun (WGS) entry which is preliminary data.</text>
</comment>
<dbReference type="AlphaFoldDB" id="A0A4Q7ZFX3"/>
<gene>
    <name evidence="1" type="ORF">EV385_1381</name>
</gene>
<keyword evidence="2" id="KW-1185">Reference proteome</keyword>
<accession>A0A4Q7ZFX3</accession>
<dbReference type="EMBL" id="SHKY01000001">
    <property type="protein sequence ID" value="RZU49628.1"/>
    <property type="molecule type" value="Genomic_DNA"/>
</dbReference>
<evidence type="ECO:0000313" key="1">
    <source>
        <dbReference type="EMBL" id="RZU49628.1"/>
    </source>
</evidence>
<name>A0A4Q7ZFX3_9ACTN</name>
<reference evidence="1 2" key="1">
    <citation type="submission" date="2019-02" db="EMBL/GenBank/DDBJ databases">
        <title>Sequencing the genomes of 1000 actinobacteria strains.</title>
        <authorList>
            <person name="Klenk H.-P."/>
        </authorList>
    </citation>
    <scope>NUCLEOTIDE SEQUENCE [LARGE SCALE GENOMIC DNA]</scope>
    <source>
        <strain evidence="1 2">DSM 45162</strain>
    </source>
</reference>